<dbReference type="InterPro" id="IPR036397">
    <property type="entry name" value="RNaseH_sf"/>
</dbReference>
<evidence type="ECO:0000256" key="6">
    <source>
        <dbReference type="ARBA" id="ARBA00022695"/>
    </source>
</evidence>
<evidence type="ECO:0000256" key="14">
    <source>
        <dbReference type="ARBA" id="ARBA00023204"/>
    </source>
</evidence>
<dbReference type="SUPFAM" id="SSF88723">
    <property type="entry name" value="PIN domain-like"/>
    <property type="match status" value="1"/>
</dbReference>
<evidence type="ECO:0000256" key="17">
    <source>
        <dbReference type="RuleBase" id="RU004460"/>
    </source>
</evidence>
<proteinExistence type="inferred from homology"/>
<evidence type="ECO:0000256" key="10">
    <source>
        <dbReference type="ARBA" id="ARBA00022801"/>
    </source>
</evidence>
<keyword evidence="14 17" id="KW-0234">DNA repair</keyword>
<comment type="similarity">
    <text evidence="1 17">Belongs to the DNA polymerase type-A family.</text>
</comment>
<dbReference type="GO" id="GO:0003887">
    <property type="term" value="F:DNA-directed DNA polymerase activity"/>
    <property type="evidence" value="ECO:0007669"/>
    <property type="project" value="UniProtKB-EC"/>
</dbReference>
<dbReference type="RefSeq" id="WP_009226761.1">
    <property type="nucleotide sequence ID" value="NZ_CBCSKM010000016.1"/>
</dbReference>
<keyword evidence="6 17" id="KW-0548">Nucleotidyltransferase</keyword>
<feature type="domain" description="5'-3' exonuclease" evidence="19">
    <location>
        <begin position="2"/>
        <end position="260"/>
    </location>
</feature>
<dbReference type="InterPro" id="IPR002421">
    <property type="entry name" value="5-3_exonuclease"/>
</dbReference>
<keyword evidence="11" id="KW-0269">Exonuclease</keyword>
<dbReference type="SMART" id="SM00475">
    <property type="entry name" value="53EXOc"/>
    <property type="match status" value="1"/>
</dbReference>
<evidence type="ECO:0000256" key="16">
    <source>
        <dbReference type="NCBIfam" id="TIGR00593"/>
    </source>
</evidence>
<keyword evidence="12 17" id="KW-0239">DNA-directed DNA polymerase</keyword>
<dbReference type="PRINTS" id="PR00868">
    <property type="entry name" value="DNAPOLI"/>
</dbReference>
<dbReference type="PANTHER" id="PTHR10133:SF27">
    <property type="entry name" value="DNA POLYMERASE NU"/>
    <property type="match status" value="1"/>
</dbReference>
<organism evidence="21 22">
    <name type="scientific">Paenibacillus phoenicis</name>
    <dbReference type="NCBI Taxonomy" id="554117"/>
    <lineage>
        <taxon>Bacteria</taxon>
        <taxon>Bacillati</taxon>
        <taxon>Bacillota</taxon>
        <taxon>Bacilli</taxon>
        <taxon>Bacillales</taxon>
        <taxon>Paenibacillaceae</taxon>
        <taxon>Paenibacillus</taxon>
    </lineage>
</organism>
<dbReference type="InterPro" id="IPR054690">
    <property type="entry name" value="DNA_polI_exonuclease"/>
</dbReference>
<dbReference type="CDD" id="cd08637">
    <property type="entry name" value="DNA_pol_A_pol_I_C"/>
    <property type="match status" value="1"/>
</dbReference>
<evidence type="ECO:0000256" key="5">
    <source>
        <dbReference type="ARBA" id="ARBA00022679"/>
    </source>
</evidence>
<comment type="catalytic activity">
    <reaction evidence="15 17">
        <text>DNA(n) + a 2'-deoxyribonucleoside 5'-triphosphate = DNA(n+1) + diphosphate</text>
        <dbReference type="Rhea" id="RHEA:22508"/>
        <dbReference type="Rhea" id="RHEA-COMP:17339"/>
        <dbReference type="Rhea" id="RHEA-COMP:17340"/>
        <dbReference type="ChEBI" id="CHEBI:33019"/>
        <dbReference type="ChEBI" id="CHEBI:61560"/>
        <dbReference type="ChEBI" id="CHEBI:173112"/>
        <dbReference type="EC" id="2.7.7.7"/>
    </reaction>
</comment>
<dbReference type="InterPro" id="IPR036279">
    <property type="entry name" value="5-3_exonuclease_C_sf"/>
</dbReference>
<dbReference type="Gene3D" id="3.30.70.370">
    <property type="match status" value="1"/>
</dbReference>
<dbReference type="InterPro" id="IPR012337">
    <property type="entry name" value="RNaseH-like_sf"/>
</dbReference>
<evidence type="ECO:0000256" key="11">
    <source>
        <dbReference type="ARBA" id="ARBA00022839"/>
    </source>
</evidence>
<dbReference type="InterPro" id="IPR029060">
    <property type="entry name" value="PIN-like_dom_sf"/>
</dbReference>
<evidence type="ECO:0000256" key="1">
    <source>
        <dbReference type="ARBA" id="ARBA00007705"/>
    </source>
</evidence>
<dbReference type="Gene3D" id="1.10.150.20">
    <property type="entry name" value="5' to 3' exonuclease, C-terminal subdomain"/>
    <property type="match status" value="2"/>
</dbReference>
<dbReference type="EC" id="2.7.7.7" evidence="3 16"/>
<dbReference type="Pfam" id="PF22619">
    <property type="entry name" value="DNA_polI_exo1"/>
    <property type="match status" value="1"/>
</dbReference>
<dbReference type="EMBL" id="JAYERP010000001">
    <property type="protein sequence ID" value="MEA3568904.1"/>
    <property type="molecule type" value="Genomic_DNA"/>
</dbReference>
<dbReference type="SUPFAM" id="SSF56672">
    <property type="entry name" value="DNA/RNA polymerases"/>
    <property type="match status" value="1"/>
</dbReference>
<dbReference type="SUPFAM" id="SSF53098">
    <property type="entry name" value="Ribonuclease H-like"/>
    <property type="match status" value="1"/>
</dbReference>
<gene>
    <name evidence="17 21" type="primary">polA</name>
    <name evidence="21" type="ORF">U9M73_02685</name>
</gene>
<dbReference type="Pfam" id="PF00476">
    <property type="entry name" value="DNA_pol_A"/>
    <property type="match status" value="1"/>
</dbReference>
<dbReference type="NCBIfam" id="TIGR00593">
    <property type="entry name" value="pola"/>
    <property type="match status" value="1"/>
</dbReference>
<dbReference type="SUPFAM" id="SSF47807">
    <property type="entry name" value="5' to 3' exonuclease, C-terminal subdomain"/>
    <property type="match status" value="1"/>
</dbReference>
<keyword evidence="7 17" id="KW-0235">DNA replication</keyword>
<evidence type="ECO:0000256" key="3">
    <source>
        <dbReference type="ARBA" id="ARBA00012417"/>
    </source>
</evidence>
<dbReference type="InterPro" id="IPR019760">
    <property type="entry name" value="DNA-dir_DNA_pol_A_CS"/>
</dbReference>
<dbReference type="InterPro" id="IPR018320">
    <property type="entry name" value="DNA_polymerase_1"/>
</dbReference>
<dbReference type="NCBIfam" id="NF004397">
    <property type="entry name" value="PRK05755.1"/>
    <property type="match status" value="1"/>
</dbReference>
<dbReference type="Gene3D" id="3.40.50.1010">
    <property type="entry name" value="5'-nuclease"/>
    <property type="match status" value="1"/>
</dbReference>
<dbReference type="PROSITE" id="PS00447">
    <property type="entry name" value="DNA_POLYMERASE_A"/>
    <property type="match status" value="1"/>
</dbReference>
<evidence type="ECO:0000313" key="21">
    <source>
        <dbReference type="EMBL" id="MEA3568904.1"/>
    </source>
</evidence>
<evidence type="ECO:0000313" key="22">
    <source>
        <dbReference type="Proteomes" id="UP001292216"/>
    </source>
</evidence>
<evidence type="ECO:0000256" key="15">
    <source>
        <dbReference type="ARBA" id="ARBA00049244"/>
    </source>
</evidence>
<accession>A0ABU5PG69</accession>
<evidence type="ECO:0000256" key="13">
    <source>
        <dbReference type="ARBA" id="ARBA00023125"/>
    </source>
</evidence>
<feature type="domain" description="DNA-directed DNA polymerase family A palm" evidence="20">
    <location>
        <begin position="643"/>
        <end position="850"/>
    </location>
</feature>
<evidence type="ECO:0000259" key="20">
    <source>
        <dbReference type="SMART" id="SM00482"/>
    </source>
</evidence>
<evidence type="ECO:0000256" key="9">
    <source>
        <dbReference type="ARBA" id="ARBA00022763"/>
    </source>
</evidence>
<keyword evidence="10" id="KW-0378">Hydrolase</keyword>
<evidence type="ECO:0000259" key="19">
    <source>
        <dbReference type="SMART" id="SM00475"/>
    </source>
</evidence>
<feature type="domain" description="3'-5' exonuclease" evidence="18">
    <location>
        <begin position="304"/>
        <end position="476"/>
    </location>
</feature>
<dbReference type="SMART" id="SM00474">
    <property type="entry name" value="35EXOc"/>
    <property type="match status" value="1"/>
</dbReference>
<comment type="subunit">
    <text evidence="2 17">Single-chain monomer with multiple functions.</text>
</comment>
<keyword evidence="22" id="KW-1185">Reference proteome</keyword>
<dbReference type="CDD" id="cd06140">
    <property type="entry name" value="DNA_polA_I_Bacillus_like_exo"/>
    <property type="match status" value="1"/>
</dbReference>
<evidence type="ECO:0000259" key="18">
    <source>
        <dbReference type="SMART" id="SM00474"/>
    </source>
</evidence>
<name>A0ABU5PG69_9BACL</name>
<dbReference type="PANTHER" id="PTHR10133">
    <property type="entry name" value="DNA POLYMERASE I"/>
    <property type="match status" value="1"/>
</dbReference>
<keyword evidence="13 17" id="KW-0238">DNA-binding</keyword>
<dbReference type="InterPro" id="IPR001098">
    <property type="entry name" value="DNA-dir_DNA_pol_A_palm_dom"/>
</dbReference>
<dbReference type="Pfam" id="PF02739">
    <property type="entry name" value="5_3_exonuc_N"/>
    <property type="match status" value="1"/>
</dbReference>
<reference evidence="21 22" key="1">
    <citation type="submission" date="2023-12" db="EMBL/GenBank/DDBJ databases">
        <title>Whole genome sequencing of Paenibacillus phoenicis isolated from the Phoenix Mars Lander spacecraft assembly facility.</title>
        <authorList>
            <person name="Garcia A."/>
            <person name="Venkateswaran K."/>
        </authorList>
    </citation>
    <scope>NUCLEOTIDE SEQUENCE [LARGE SCALE GENOMIC DNA]</scope>
    <source>
        <strain evidence="21 22">3PO2SA</strain>
    </source>
</reference>
<dbReference type="InterPro" id="IPR020046">
    <property type="entry name" value="5-3_exonucl_a-hlix_arch_N"/>
</dbReference>
<comment type="caution">
    <text evidence="21">The sequence shown here is derived from an EMBL/GenBank/DDBJ whole genome shotgun (WGS) entry which is preliminary data.</text>
</comment>
<dbReference type="SMART" id="SM00279">
    <property type="entry name" value="HhH2"/>
    <property type="match status" value="1"/>
</dbReference>
<dbReference type="InterPro" id="IPR020045">
    <property type="entry name" value="DNA_polI_H3TH"/>
</dbReference>
<dbReference type="Gene3D" id="3.30.420.10">
    <property type="entry name" value="Ribonuclease H-like superfamily/Ribonuclease H"/>
    <property type="match status" value="1"/>
</dbReference>
<dbReference type="InterPro" id="IPR008918">
    <property type="entry name" value="HhH2"/>
</dbReference>
<dbReference type="InterPro" id="IPR002298">
    <property type="entry name" value="DNA_polymerase_A"/>
</dbReference>
<dbReference type="SMART" id="SM00482">
    <property type="entry name" value="POLAc"/>
    <property type="match status" value="1"/>
</dbReference>
<evidence type="ECO:0000256" key="7">
    <source>
        <dbReference type="ARBA" id="ARBA00022705"/>
    </source>
</evidence>
<keyword evidence="9 17" id="KW-0227">DNA damage</keyword>
<dbReference type="InterPro" id="IPR043502">
    <property type="entry name" value="DNA/RNA_pol_sf"/>
</dbReference>
<dbReference type="Proteomes" id="UP001292216">
    <property type="component" value="Unassembled WGS sequence"/>
</dbReference>
<sequence length="886" mass="99840">MEKLILIDGNSIIYRAFFAMPPLTNSSGLHTNAVYGFTNMLLRLIQEERPTHMLVAFDAGKVTFRHEGYQEYKGGRDKTPPELSEQFPLMRELLESFGIAWFELSGYEADDIIGTLSKRAEEAGHEVLVVTGDKDMLQVVSDRVKVALTRKGVSEVEPYGPQQIEEKYGLKPLQIIDLKGLMGDTSDNIPGVPGIGEKTALKLLHQYGSVEEVLAHTDELKGKMKENLVNHAEDARMSKQLATIFREVPIERSWEEMKFDGIPEETAVPMLRKLEFKSLLERMSFAGGENATGEAARAEQVDIQVTTVDLDNLKELTADLPNIEGIIVESHGENPHQAEMMGMVLSTASRHYFLSFDVLQSEAAAEVRAWLADEQVPKRGYDLHRADLVLFWHGVAFAGAEHDVQLAAYLLDPTESDQTISGLAAKYQLPQVPGDDEVYGKGAKFKVPEPDVLSRHLARKADALLRILPLQREDLAKYEMEKLFYELEMPLSRILADMEKQGVAVNKEALKELGVEFEAQINKLVARIYEIAGQEFNINSTKQLGEILFDKLGLPVIKKTKTGYSTDAEVLEKLAPYHEIVQFILEYRQLAKLQSTYVEGLLKEISPKTGKVHTYFRQTIAATGRLSSQYPNLQNIPIRLEEGRKIRKVFVPSEEGWFILSADYSQIELRVLAHISGDPGLQEAFLHDMDIHTKTAMDVFGVGPDQVDANMRRSAKAVNFGIVYGISDYGLSQNLNITRKEAARFIEQYFNAFQGVRRYMDEIVKAAKRDGYVKTLLERRRYLPEINASNFNLRSFAERTAMNTPIQGTAADIIKLAMVRMDEELHKHGLKSRMLLQVHDELVFEVPPEELEFMSKLVPETMGKALELSVPLKAEVSSGLNWYEAK</sequence>
<keyword evidence="5 17" id="KW-0808">Transferase</keyword>
<protein>
    <recommendedName>
        <fullName evidence="4 16">DNA polymerase I</fullName>
        <ecNumber evidence="3 16">2.7.7.7</ecNumber>
    </recommendedName>
</protein>
<dbReference type="CDD" id="cd09859">
    <property type="entry name" value="PIN_53EXO"/>
    <property type="match status" value="1"/>
</dbReference>
<keyword evidence="8" id="KW-0540">Nuclease</keyword>
<evidence type="ECO:0000256" key="12">
    <source>
        <dbReference type="ARBA" id="ARBA00022932"/>
    </source>
</evidence>
<dbReference type="Gene3D" id="1.20.1060.10">
    <property type="entry name" value="Taq DNA Polymerase, Chain T, domain 4"/>
    <property type="match status" value="1"/>
</dbReference>
<evidence type="ECO:0000256" key="2">
    <source>
        <dbReference type="ARBA" id="ARBA00011541"/>
    </source>
</evidence>
<dbReference type="CDD" id="cd09898">
    <property type="entry name" value="H3TH_53EXO"/>
    <property type="match status" value="1"/>
</dbReference>
<dbReference type="InterPro" id="IPR002562">
    <property type="entry name" value="3'-5'_exonuclease_dom"/>
</dbReference>
<dbReference type="Pfam" id="PF01367">
    <property type="entry name" value="5_3_exonuc"/>
    <property type="match status" value="1"/>
</dbReference>
<evidence type="ECO:0000256" key="4">
    <source>
        <dbReference type="ARBA" id="ARBA00020311"/>
    </source>
</evidence>
<evidence type="ECO:0000256" key="8">
    <source>
        <dbReference type="ARBA" id="ARBA00022722"/>
    </source>
</evidence>